<dbReference type="Proteomes" id="UP000327424">
    <property type="component" value="Chromosome"/>
</dbReference>
<dbReference type="CDD" id="cd00077">
    <property type="entry name" value="HDc"/>
    <property type="match status" value="1"/>
</dbReference>
<dbReference type="PANTHER" id="PTHR43155">
    <property type="entry name" value="CYCLIC DI-GMP PHOSPHODIESTERASE PA4108-RELATED"/>
    <property type="match status" value="1"/>
</dbReference>
<dbReference type="OrthoDB" id="9764808at2"/>
<evidence type="ECO:0000259" key="1">
    <source>
        <dbReference type="PROSITE" id="PS51832"/>
    </source>
</evidence>
<dbReference type="Pfam" id="PF11871">
    <property type="entry name" value="DUF3391"/>
    <property type="match status" value="1"/>
</dbReference>
<dbReference type="Gene3D" id="1.10.3210.10">
    <property type="entry name" value="Hypothetical protein af1432"/>
    <property type="match status" value="1"/>
</dbReference>
<organism evidence="2 3">
    <name type="scientific">Moritella marina ATCC 15381</name>
    <dbReference type="NCBI Taxonomy" id="1202962"/>
    <lineage>
        <taxon>Bacteria</taxon>
        <taxon>Pseudomonadati</taxon>
        <taxon>Pseudomonadota</taxon>
        <taxon>Gammaproteobacteria</taxon>
        <taxon>Alteromonadales</taxon>
        <taxon>Moritellaceae</taxon>
        <taxon>Moritella</taxon>
    </lineage>
</organism>
<dbReference type="EMBL" id="CP044399">
    <property type="protein sequence ID" value="QFI36851.1"/>
    <property type="molecule type" value="Genomic_DNA"/>
</dbReference>
<dbReference type="RefSeq" id="WP_019443043.1">
    <property type="nucleotide sequence ID" value="NZ_ALOE01000039.1"/>
</dbReference>
<sequence length="430" mass="48513">MENVSLMIKDLQVGHYINLPIGWTSHPFILNSFLIKDEKQLRIVQHLGLATISVDLSRSKLSQPQSIAAVTIASQTPELTQSALIAAQAVKIQQDTDAAEEKQQLLTQLAQQQAWWKQIRHSRSKYQDKIASLKDIYSKLSLQPEKAMQLLELLSGELAIAAEQQHDFSFALCNEALSSDTLYQNAMNVAVLSTCLAKQLAFSRQDIAMVIHTALLSQFGMLWVPASIRNKKSELTKPEVNYLKQHPAYAAQRLQGITTLPESIIHSILQVNEKFDGSGYPRGLKQDKISKYAQLVAITTRYNEMCNANLPQHRYSPHLAIGLLFKQANKHYNKAYLEQFIKMIGIFPVGTIVNYGNNHQAQVQMGVVDSLRQPLIVDLDELEPIKKQSLLRHCRDEDITIAKWVSSDDIAAEHLAKFNLVQRNNLYFSS</sequence>
<proteinExistence type="predicted"/>
<reference evidence="2 3" key="1">
    <citation type="submission" date="2019-09" db="EMBL/GenBank/DDBJ databases">
        <title>Hybrid Assembly of the complete Genome of the Deep-Sea Bacterium Moritella marina from long Nanopore and Illumina reads.</title>
        <authorList>
            <person name="Magin S."/>
            <person name="Georgoulis A."/>
            <person name="Papadimitriou K."/>
            <person name="Iliakis G."/>
            <person name="Vorgias C.E."/>
        </authorList>
    </citation>
    <scope>NUCLEOTIDE SEQUENCE [LARGE SCALE GENOMIC DNA]</scope>
    <source>
        <strain evidence="2 3">MP-1</strain>
    </source>
</reference>
<feature type="domain" description="HD-GYP" evidence="1">
    <location>
        <begin position="160"/>
        <end position="356"/>
    </location>
</feature>
<keyword evidence="3" id="KW-1185">Reference proteome</keyword>
<accession>A0A5J6WI46</accession>
<dbReference type="AlphaFoldDB" id="A0A5J6WI46"/>
<gene>
    <name evidence="2" type="ORF">FR932_02860</name>
</gene>
<dbReference type="InterPro" id="IPR037522">
    <property type="entry name" value="HD_GYP_dom"/>
</dbReference>
<dbReference type="InterPro" id="IPR003607">
    <property type="entry name" value="HD/PDEase_dom"/>
</dbReference>
<dbReference type="SUPFAM" id="SSF109604">
    <property type="entry name" value="HD-domain/PDEase-like"/>
    <property type="match status" value="1"/>
</dbReference>
<evidence type="ECO:0000313" key="3">
    <source>
        <dbReference type="Proteomes" id="UP000327424"/>
    </source>
</evidence>
<dbReference type="PANTHER" id="PTHR43155:SF2">
    <property type="entry name" value="CYCLIC DI-GMP PHOSPHODIESTERASE PA4108"/>
    <property type="match status" value="1"/>
</dbReference>
<protein>
    <submittedName>
        <fullName evidence="2">DUF3391 domain-containing protein</fullName>
    </submittedName>
</protein>
<dbReference type="InterPro" id="IPR021812">
    <property type="entry name" value="DUF3391"/>
</dbReference>
<dbReference type="GO" id="GO:0008081">
    <property type="term" value="F:phosphoric diester hydrolase activity"/>
    <property type="evidence" value="ECO:0007669"/>
    <property type="project" value="UniProtKB-ARBA"/>
</dbReference>
<dbReference type="PROSITE" id="PS51832">
    <property type="entry name" value="HD_GYP"/>
    <property type="match status" value="1"/>
</dbReference>
<dbReference type="Pfam" id="PF13487">
    <property type="entry name" value="HD_5"/>
    <property type="match status" value="1"/>
</dbReference>
<evidence type="ECO:0000313" key="2">
    <source>
        <dbReference type="EMBL" id="QFI36851.1"/>
    </source>
</evidence>
<dbReference type="KEGG" id="mmaa:FR932_02860"/>
<name>A0A5J6WI46_MORMI</name>